<gene>
    <name evidence="1" type="ordered locus">PputGB1_5423</name>
</gene>
<evidence type="ECO:0000313" key="2">
    <source>
        <dbReference type="Proteomes" id="UP000002157"/>
    </source>
</evidence>
<dbReference type="InterPro" id="IPR011055">
    <property type="entry name" value="Dup_hybrid_motif"/>
</dbReference>
<dbReference type="AlphaFoldDB" id="B0KRA0"/>
<dbReference type="eggNOG" id="COG0739">
    <property type="taxonomic scope" value="Bacteria"/>
</dbReference>
<reference evidence="1 2" key="1">
    <citation type="submission" date="2008-01" db="EMBL/GenBank/DDBJ databases">
        <title>Complete sequence of Pseudomonas putida GB-1.</title>
        <authorList>
            <consortium name="US DOE Joint Genome Institute"/>
            <person name="Copeland A."/>
            <person name="Lucas S."/>
            <person name="Lapidus A."/>
            <person name="Barry K."/>
            <person name="Glavina del Rio T."/>
            <person name="Dalin E."/>
            <person name="Tice H."/>
            <person name="Pitluck S."/>
            <person name="Bruce D."/>
            <person name="Goodwin L."/>
            <person name="Chertkov O."/>
            <person name="Brettin T."/>
            <person name="Detter J.C."/>
            <person name="Han C."/>
            <person name="Kuske C.R."/>
            <person name="Schmutz J."/>
            <person name="Larimer F."/>
            <person name="Land M."/>
            <person name="Hauser L."/>
            <person name="Kyrpides N."/>
            <person name="Kim E."/>
            <person name="McCarthy J.K."/>
            <person name="Richardson P."/>
        </authorList>
    </citation>
    <scope>NUCLEOTIDE SEQUENCE [LARGE SCALE GENOMIC DNA]</scope>
    <source>
        <strain evidence="1 2">GB-1</strain>
    </source>
</reference>
<name>B0KRA0_PSEPG</name>
<dbReference type="SUPFAM" id="SSF51261">
    <property type="entry name" value="Duplicated hybrid motif"/>
    <property type="match status" value="1"/>
</dbReference>
<dbReference type="HOGENOM" id="CLU_1208964_0_0_6"/>
<organism evidence="1 2">
    <name type="scientific">Pseudomonas putida (strain GB-1)</name>
    <dbReference type="NCBI Taxonomy" id="76869"/>
    <lineage>
        <taxon>Bacteria</taxon>
        <taxon>Pseudomonadati</taxon>
        <taxon>Pseudomonadota</taxon>
        <taxon>Gammaproteobacteria</taxon>
        <taxon>Pseudomonadales</taxon>
        <taxon>Pseudomonadaceae</taxon>
        <taxon>Pseudomonas</taxon>
    </lineage>
</organism>
<accession>B0KRA0</accession>
<dbReference type="EMBL" id="CP000926">
    <property type="protein sequence ID" value="ABZ01305.1"/>
    <property type="molecule type" value="Genomic_DNA"/>
</dbReference>
<evidence type="ECO:0000313" key="1">
    <source>
        <dbReference type="EMBL" id="ABZ01305.1"/>
    </source>
</evidence>
<sequence>MPDRTLTLHNSNDLLRFNYLAGLNSLPPERSDAYVVRVWGFRPTDLLENSVEVVGQGFAEHLAREKPSGAPGIDIDVRYNTEHLPTWERPIVRSPVSGEVIFSGGQYGTVRIKDKNGYEHRILHMYLDSEGPIGGRVFPLGKYVKRGDPIGVIGDVHPLRKIRDHVHYSVIKPDGGFADPKKLYFGEDGAVERYKSFEDQLLDSLIQRRNELRQQDYDRIDAPDVSGLA</sequence>
<dbReference type="RefSeq" id="WP_012274902.1">
    <property type="nucleotide sequence ID" value="NC_010322.1"/>
</dbReference>
<dbReference type="CDD" id="cd12797">
    <property type="entry name" value="M23_peptidase"/>
    <property type="match status" value="1"/>
</dbReference>
<protein>
    <submittedName>
        <fullName evidence="1">Peptidase M23B</fullName>
    </submittedName>
</protein>
<dbReference type="Proteomes" id="UP000002157">
    <property type="component" value="Chromosome"/>
</dbReference>
<dbReference type="Gene3D" id="2.70.70.10">
    <property type="entry name" value="Glucose Permease (Domain IIA)"/>
    <property type="match status" value="1"/>
</dbReference>
<dbReference type="KEGG" id="ppg:PputGB1_5423"/>
<proteinExistence type="predicted"/>